<feature type="transmembrane region" description="Helical" evidence="9">
    <location>
        <begin position="38"/>
        <end position="68"/>
    </location>
</feature>
<keyword evidence="4 9" id="KW-0812">Transmembrane</keyword>
<keyword evidence="5 9" id="KW-1133">Transmembrane helix</keyword>
<feature type="transmembrane region" description="Helical" evidence="9">
    <location>
        <begin position="297"/>
        <end position="316"/>
    </location>
</feature>
<evidence type="ECO:0000313" key="11">
    <source>
        <dbReference type="EMBL" id="KAK1406984.1"/>
    </source>
</evidence>
<feature type="transmembrane region" description="Helical" evidence="9">
    <location>
        <begin position="150"/>
        <end position="176"/>
    </location>
</feature>
<keyword evidence="3" id="KW-0808">Transferase</keyword>
<keyword evidence="8" id="KW-0012">Acyltransferase</keyword>
<evidence type="ECO:0000256" key="5">
    <source>
        <dbReference type="ARBA" id="ARBA00022989"/>
    </source>
</evidence>
<dbReference type="InterPro" id="IPR032805">
    <property type="entry name" value="Wax_synthase_dom"/>
</dbReference>
<feature type="domain" description="Wax synthase" evidence="10">
    <location>
        <begin position="187"/>
        <end position="273"/>
    </location>
</feature>
<keyword evidence="7 9" id="KW-0472">Membrane</keyword>
<dbReference type="GO" id="GO:0008374">
    <property type="term" value="F:O-acyltransferase activity"/>
    <property type="evidence" value="ECO:0007669"/>
    <property type="project" value="InterPro"/>
</dbReference>
<dbReference type="PANTHER" id="PTHR31595">
    <property type="entry name" value="LONG-CHAIN-ALCOHOL O-FATTY-ACYLTRANSFERASE 3-RELATED"/>
    <property type="match status" value="1"/>
</dbReference>
<evidence type="ECO:0000313" key="12">
    <source>
        <dbReference type="Proteomes" id="UP001229421"/>
    </source>
</evidence>
<evidence type="ECO:0000256" key="2">
    <source>
        <dbReference type="ARBA" id="ARBA00007282"/>
    </source>
</evidence>
<feature type="transmembrane region" description="Helical" evidence="9">
    <location>
        <begin position="268"/>
        <end position="285"/>
    </location>
</feature>
<dbReference type="InterPro" id="IPR044851">
    <property type="entry name" value="Wax_synthase"/>
</dbReference>
<feature type="transmembrane region" description="Helical" evidence="9">
    <location>
        <begin position="126"/>
        <end position="144"/>
    </location>
</feature>
<keyword evidence="6" id="KW-0443">Lipid metabolism</keyword>
<comment type="subcellular location">
    <subcellularLocation>
        <location evidence="1">Membrane</location>
        <topology evidence="1">Multi-pass membrane protein</topology>
    </subcellularLocation>
</comment>
<evidence type="ECO:0000256" key="3">
    <source>
        <dbReference type="ARBA" id="ARBA00022679"/>
    </source>
</evidence>
<organism evidence="11 12">
    <name type="scientific">Tagetes erecta</name>
    <name type="common">African marigold</name>
    <dbReference type="NCBI Taxonomy" id="13708"/>
    <lineage>
        <taxon>Eukaryota</taxon>
        <taxon>Viridiplantae</taxon>
        <taxon>Streptophyta</taxon>
        <taxon>Embryophyta</taxon>
        <taxon>Tracheophyta</taxon>
        <taxon>Spermatophyta</taxon>
        <taxon>Magnoliopsida</taxon>
        <taxon>eudicotyledons</taxon>
        <taxon>Gunneridae</taxon>
        <taxon>Pentapetalae</taxon>
        <taxon>asterids</taxon>
        <taxon>campanulids</taxon>
        <taxon>Asterales</taxon>
        <taxon>Asteraceae</taxon>
        <taxon>Asteroideae</taxon>
        <taxon>Heliantheae alliance</taxon>
        <taxon>Tageteae</taxon>
        <taxon>Tagetes</taxon>
    </lineage>
</organism>
<proteinExistence type="inferred from homology"/>
<dbReference type="Pfam" id="PF13813">
    <property type="entry name" value="MBOAT_2"/>
    <property type="match status" value="1"/>
</dbReference>
<evidence type="ECO:0000256" key="8">
    <source>
        <dbReference type="ARBA" id="ARBA00023315"/>
    </source>
</evidence>
<accession>A0AAD8NEE4</accession>
<sequence>MKHNEELKTFITIWFIALSSTIYCYFIPARISGVVPRLLSLIPVITIFSILPLQISIINIAAITFFFLPWLGNFKLLLFAFNRGPLSSTPRLPIVTFISLALLPVKPKELNNKLTYSSPLSLPKPIVLTCKTVILITIVDVYRFKDQFHSTMIIVLSFAYMYIALELCFEFIAFLVKVIHGFDFDMEPHFNEPYMSTSLQDFWGRRWNLASSSILRATVYNPTRMMLDRNLGKFRGHLVATFVTFVVSGLMHELMYLYLMRVPPTWEVTWYFVLHGVCTVVEMAVKKAVNDRFCLHKMLSLPLTLGFMFVTGWLFLVQPIRNGMDVKIIHESSALLKYLGVM</sequence>
<evidence type="ECO:0000256" key="4">
    <source>
        <dbReference type="ARBA" id="ARBA00022692"/>
    </source>
</evidence>
<evidence type="ECO:0000256" key="6">
    <source>
        <dbReference type="ARBA" id="ARBA00023098"/>
    </source>
</evidence>
<protein>
    <recommendedName>
        <fullName evidence="10">Wax synthase domain-containing protein</fullName>
    </recommendedName>
</protein>
<gene>
    <name evidence="11" type="ORF">QVD17_38594</name>
</gene>
<dbReference type="AlphaFoldDB" id="A0AAD8NEE4"/>
<evidence type="ECO:0000256" key="1">
    <source>
        <dbReference type="ARBA" id="ARBA00004141"/>
    </source>
</evidence>
<evidence type="ECO:0000256" key="9">
    <source>
        <dbReference type="SAM" id="Phobius"/>
    </source>
</evidence>
<feature type="transmembrane region" description="Helical" evidence="9">
    <location>
        <begin position="6"/>
        <end position="26"/>
    </location>
</feature>
<comment type="caution">
    <text evidence="11">The sequence shown here is derived from an EMBL/GenBank/DDBJ whole genome shotgun (WGS) entry which is preliminary data.</text>
</comment>
<reference evidence="11" key="1">
    <citation type="journal article" date="2023" name="bioRxiv">
        <title>Improved chromosome-level genome assembly for marigold (Tagetes erecta).</title>
        <authorList>
            <person name="Jiang F."/>
            <person name="Yuan L."/>
            <person name="Wang S."/>
            <person name="Wang H."/>
            <person name="Xu D."/>
            <person name="Wang A."/>
            <person name="Fan W."/>
        </authorList>
    </citation>
    <scope>NUCLEOTIDE SEQUENCE</scope>
    <source>
        <strain evidence="11">WSJ</strain>
        <tissue evidence="11">Leaf</tissue>
    </source>
</reference>
<keyword evidence="12" id="KW-1185">Reference proteome</keyword>
<dbReference type="EMBL" id="JAUHHV010000011">
    <property type="protein sequence ID" value="KAK1406984.1"/>
    <property type="molecule type" value="Genomic_DNA"/>
</dbReference>
<dbReference type="PANTHER" id="PTHR31595:SF70">
    <property type="entry name" value="LONG-CHAIN-ALCOHOL O-FATTY-ACYLTRANSFERASE 3-RELATED"/>
    <property type="match status" value="1"/>
</dbReference>
<dbReference type="GO" id="GO:0016020">
    <property type="term" value="C:membrane"/>
    <property type="evidence" value="ECO:0007669"/>
    <property type="project" value="UniProtKB-SubCell"/>
</dbReference>
<name>A0AAD8NEE4_TARER</name>
<dbReference type="GO" id="GO:0006629">
    <property type="term" value="P:lipid metabolic process"/>
    <property type="evidence" value="ECO:0007669"/>
    <property type="project" value="UniProtKB-KW"/>
</dbReference>
<dbReference type="Proteomes" id="UP001229421">
    <property type="component" value="Unassembled WGS sequence"/>
</dbReference>
<evidence type="ECO:0000259" key="10">
    <source>
        <dbReference type="Pfam" id="PF13813"/>
    </source>
</evidence>
<evidence type="ECO:0000256" key="7">
    <source>
        <dbReference type="ARBA" id="ARBA00023136"/>
    </source>
</evidence>
<feature type="transmembrane region" description="Helical" evidence="9">
    <location>
        <begin position="234"/>
        <end position="256"/>
    </location>
</feature>
<comment type="similarity">
    <text evidence="2">Belongs to the wax synthase family.</text>
</comment>